<comment type="caution">
    <text evidence="1">The sequence shown here is derived from an EMBL/GenBank/DDBJ whole genome shotgun (WGS) entry which is preliminary data.</text>
</comment>
<sequence>MKPHLAASKLAVNTDSHVISKFKPKIRIIHVFAPEIIKTDVANFRELVQRLTGKHADTKSHTKKTSSASTIGPRTFCAEPETKNTESEVGVHILQNEERMKKEREEIWGDENSNHFIGGFGEMDGLIQDLIEFPLLPLKSSYLNIYGGVPICQGPRVGYDDLPDIDGQQRELSVSRMEETIMSIGQLDCLQKQSRGGGPVSVQNQGNQILEDNVVTPGFMKSLSGPEKDAPRLNIEVLLSKTHVLHCGNNLGHRVSELSDAKDQLTEEDEVQNSKGKVTYDSVAKETYGAATCYTAVVDQKRKNTTKKKGKGMVKYQRKRKGNIQIGVRSVLNFKKGVIFRSAAAAISLSMASKSGSGQLLLTKAETVEEDEGVATKCSKAREWCVR</sequence>
<evidence type="ECO:0000313" key="2">
    <source>
        <dbReference type="Proteomes" id="UP001060215"/>
    </source>
</evidence>
<gene>
    <name evidence="1" type="ORF">LOK49_LG02G01224</name>
</gene>
<accession>A0ACC0IMT6</accession>
<protein>
    <submittedName>
        <fullName evidence="1">VQ motif-containing protein 17</fullName>
    </submittedName>
</protein>
<reference evidence="1 2" key="1">
    <citation type="journal article" date="2022" name="Plant J.">
        <title>Chromosome-level genome of Camellia lanceoleosa provides a valuable resource for understanding genome evolution and self-incompatibility.</title>
        <authorList>
            <person name="Gong W."/>
            <person name="Xiao S."/>
            <person name="Wang L."/>
            <person name="Liao Z."/>
            <person name="Chang Y."/>
            <person name="Mo W."/>
            <person name="Hu G."/>
            <person name="Li W."/>
            <person name="Zhao G."/>
            <person name="Zhu H."/>
            <person name="Hu X."/>
            <person name="Ji K."/>
            <person name="Xiang X."/>
            <person name="Song Q."/>
            <person name="Yuan D."/>
            <person name="Jin S."/>
            <person name="Zhang L."/>
        </authorList>
    </citation>
    <scope>NUCLEOTIDE SEQUENCE [LARGE SCALE GENOMIC DNA]</scope>
    <source>
        <strain evidence="1">SQ_2022a</strain>
    </source>
</reference>
<evidence type="ECO:0000313" key="1">
    <source>
        <dbReference type="EMBL" id="KAI8027003.1"/>
    </source>
</evidence>
<keyword evidence="2" id="KW-1185">Reference proteome</keyword>
<name>A0ACC0IMT6_9ERIC</name>
<dbReference type="Proteomes" id="UP001060215">
    <property type="component" value="Chromosome 3"/>
</dbReference>
<organism evidence="1 2">
    <name type="scientific">Camellia lanceoleosa</name>
    <dbReference type="NCBI Taxonomy" id="1840588"/>
    <lineage>
        <taxon>Eukaryota</taxon>
        <taxon>Viridiplantae</taxon>
        <taxon>Streptophyta</taxon>
        <taxon>Embryophyta</taxon>
        <taxon>Tracheophyta</taxon>
        <taxon>Spermatophyta</taxon>
        <taxon>Magnoliopsida</taxon>
        <taxon>eudicotyledons</taxon>
        <taxon>Gunneridae</taxon>
        <taxon>Pentapetalae</taxon>
        <taxon>asterids</taxon>
        <taxon>Ericales</taxon>
        <taxon>Theaceae</taxon>
        <taxon>Camellia</taxon>
    </lineage>
</organism>
<proteinExistence type="predicted"/>
<dbReference type="EMBL" id="CM045760">
    <property type="protein sequence ID" value="KAI8027003.1"/>
    <property type="molecule type" value="Genomic_DNA"/>
</dbReference>